<feature type="transmembrane region" description="Helical" evidence="6">
    <location>
        <begin position="376"/>
        <end position="394"/>
    </location>
</feature>
<accession>A0A2N0Z6F8</accession>
<dbReference type="PIRSF" id="PIRSF038958">
    <property type="entry name" value="PG_synth_SpoVB"/>
    <property type="match status" value="1"/>
</dbReference>
<keyword evidence="3 6" id="KW-0812">Transmembrane</keyword>
<comment type="caution">
    <text evidence="7">The sequence shown here is derived from an EMBL/GenBank/DDBJ whole genome shotgun (WGS) entry which is preliminary data.</text>
</comment>
<feature type="transmembrane region" description="Helical" evidence="6">
    <location>
        <begin position="265"/>
        <end position="290"/>
    </location>
</feature>
<dbReference type="Pfam" id="PF01943">
    <property type="entry name" value="Polysacc_synt"/>
    <property type="match status" value="1"/>
</dbReference>
<feature type="transmembrane region" description="Helical" evidence="6">
    <location>
        <begin position="400"/>
        <end position="422"/>
    </location>
</feature>
<feature type="transmembrane region" description="Helical" evidence="6">
    <location>
        <begin position="311"/>
        <end position="330"/>
    </location>
</feature>
<dbReference type="InterPro" id="IPR024923">
    <property type="entry name" value="PG_synth_SpoVB"/>
</dbReference>
<dbReference type="EMBL" id="PISE01000007">
    <property type="protein sequence ID" value="PKG25077.1"/>
    <property type="molecule type" value="Genomic_DNA"/>
</dbReference>
<feature type="transmembrane region" description="Helical" evidence="6">
    <location>
        <begin position="149"/>
        <end position="168"/>
    </location>
</feature>
<keyword evidence="8" id="KW-1185">Reference proteome</keyword>
<dbReference type="CDD" id="cd13124">
    <property type="entry name" value="MATE_SpoVB_like"/>
    <property type="match status" value="1"/>
</dbReference>
<evidence type="ECO:0000256" key="3">
    <source>
        <dbReference type="ARBA" id="ARBA00022692"/>
    </source>
</evidence>
<name>A0A2N0Z6F8_9BACI</name>
<feature type="transmembrane region" description="Helical" evidence="6">
    <location>
        <begin position="40"/>
        <end position="61"/>
    </location>
</feature>
<evidence type="ECO:0000256" key="4">
    <source>
        <dbReference type="ARBA" id="ARBA00022989"/>
    </source>
</evidence>
<keyword evidence="4 6" id="KW-1133">Transmembrane helix</keyword>
<evidence type="ECO:0000256" key="1">
    <source>
        <dbReference type="ARBA" id="ARBA00004651"/>
    </source>
</evidence>
<evidence type="ECO:0000256" key="5">
    <source>
        <dbReference type="ARBA" id="ARBA00023136"/>
    </source>
</evidence>
<dbReference type="InterPro" id="IPR050833">
    <property type="entry name" value="Poly_Biosynth_Transport"/>
</dbReference>
<comment type="subcellular location">
    <subcellularLocation>
        <location evidence="1">Cell membrane</location>
        <topology evidence="1">Multi-pass membrane protein</topology>
    </subcellularLocation>
</comment>
<feature type="transmembrane region" description="Helical" evidence="6">
    <location>
        <begin position="82"/>
        <end position="107"/>
    </location>
</feature>
<dbReference type="AlphaFoldDB" id="A0A2N0Z6F8"/>
<sequence>MKAFYKGTVLLIVTAFFGECMEFLINMIMARELGEKGLGLFMTVLPTIFLIVLLASFELPISISKFIAEKDAEYHQTMLHQVIKWTIIFTIFLTILAAVIIPFVPIFHSYHPILKWLVLLMLPIISFTSIARGYFMGKQQMGKIAASNFLRKIVQLGMLVFLFQWFSFDLDTSVLIAFCTIVGSDIVVFLYLMHMFFLQYQRLKKGKNSSLGGRVIWKDLLSVSVPTTGLRIFHALTHAIQPFLIKGALVSSGITAANATELFGMLAGIALTIGFFPSFIAHSFMTMLIPTVSKEYANKDYRKLQKLLQQIVGITAVYGIIAVSIFYFFAEPITSKFFHSSQAAIIVQLLWPYFLLHYFIIPMQAYLIGFGLLKDAVFHTIWSTVFSYAAIYYLGSLSQLQMGGIAIGMNLGAVILAVLHYMTICKKMGFSIWLTPVNNRLQ</sequence>
<keyword evidence="2" id="KW-1003">Cell membrane</keyword>
<keyword evidence="5 6" id="KW-0472">Membrane</keyword>
<dbReference type="GO" id="GO:0005886">
    <property type="term" value="C:plasma membrane"/>
    <property type="evidence" value="ECO:0007669"/>
    <property type="project" value="UniProtKB-SubCell"/>
</dbReference>
<dbReference type="InterPro" id="IPR002797">
    <property type="entry name" value="Polysacc_synth"/>
</dbReference>
<organism evidence="7 8">
    <name type="scientific">Niallia nealsonii</name>
    <dbReference type="NCBI Taxonomy" id="115979"/>
    <lineage>
        <taxon>Bacteria</taxon>
        <taxon>Bacillati</taxon>
        <taxon>Bacillota</taxon>
        <taxon>Bacilli</taxon>
        <taxon>Bacillales</taxon>
        <taxon>Bacillaceae</taxon>
        <taxon>Niallia</taxon>
    </lineage>
</organism>
<evidence type="ECO:0000313" key="8">
    <source>
        <dbReference type="Proteomes" id="UP000233375"/>
    </source>
</evidence>
<feature type="transmembrane region" description="Helical" evidence="6">
    <location>
        <begin position="174"/>
        <end position="198"/>
    </location>
</feature>
<evidence type="ECO:0000256" key="6">
    <source>
        <dbReference type="SAM" id="Phobius"/>
    </source>
</evidence>
<feature type="transmembrane region" description="Helical" evidence="6">
    <location>
        <begin position="350"/>
        <end position="369"/>
    </location>
</feature>
<protein>
    <submittedName>
        <fullName evidence="7">Multidrug transporter MatE</fullName>
    </submittedName>
</protein>
<dbReference type="PANTHER" id="PTHR30250:SF24">
    <property type="entry name" value="STAGE V SPORULATION PROTEIN B"/>
    <property type="match status" value="1"/>
</dbReference>
<dbReference type="PANTHER" id="PTHR30250">
    <property type="entry name" value="PST FAMILY PREDICTED COLANIC ACID TRANSPORTER"/>
    <property type="match status" value="1"/>
</dbReference>
<evidence type="ECO:0000313" key="7">
    <source>
        <dbReference type="EMBL" id="PKG25077.1"/>
    </source>
</evidence>
<dbReference type="Proteomes" id="UP000233375">
    <property type="component" value="Unassembled WGS sequence"/>
</dbReference>
<proteinExistence type="predicted"/>
<gene>
    <name evidence="7" type="ORF">CWS01_02980</name>
</gene>
<evidence type="ECO:0000256" key="2">
    <source>
        <dbReference type="ARBA" id="ARBA00022475"/>
    </source>
</evidence>
<dbReference type="OrthoDB" id="9775950at2"/>
<reference evidence="7 8" key="1">
    <citation type="journal article" date="2003" name="Int. J. Syst. Evol. Microbiol.">
        <title>Bacillus nealsonii sp. nov., isolated from a spacecraft-assembly facility, whose spores are gamma-radiation resistant.</title>
        <authorList>
            <person name="Venkateswaran K."/>
            <person name="Kempf M."/>
            <person name="Chen F."/>
            <person name="Satomi M."/>
            <person name="Nicholson W."/>
            <person name="Kern R."/>
        </authorList>
    </citation>
    <scope>NUCLEOTIDE SEQUENCE [LARGE SCALE GENOMIC DNA]</scope>
    <source>
        <strain evidence="7 8">FO-92</strain>
    </source>
</reference>
<dbReference type="RefSeq" id="WP_101175564.1">
    <property type="nucleotide sequence ID" value="NZ_PISE01000007.1"/>
</dbReference>
<feature type="transmembrane region" description="Helical" evidence="6">
    <location>
        <begin position="113"/>
        <end position="137"/>
    </location>
</feature>